<dbReference type="Gene3D" id="3.40.140.10">
    <property type="entry name" value="Cytidine Deaminase, domain 2"/>
    <property type="match status" value="1"/>
</dbReference>
<evidence type="ECO:0000313" key="3">
    <source>
        <dbReference type="EMBL" id="SVP95225.1"/>
    </source>
</evidence>
<dbReference type="SMART" id="SM00232">
    <property type="entry name" value="JAB_MPN"/>
    <property type="match status" value="1"/>
</dbReference>
<sequence>MSRSKLSDFNAGESYQHLGSKCFHSTPLTNIKWKVHPMVIFTILDSYMRREDGQYNVIGTLLGVVCEANTVEITDSFVDRHSLTDEGLLQIIKDHHENMYELKQKINPKEQVVGWFCTGSEMTELTCAVHGWFKQFNSVSKFYPNPNLYEPIHLLVDASCDSASMMIKAYVQLPLTITKDACFQFHEVDLELLVSPSDTAGISYLLKSLDNSKSRNPHNSDTLLPNTFENSLLKLKDLIDKCIKLVENAMEKGNSKIYPEVGRFLLKTVSTEKLMNLKKIEKICELSLQDNLMVTVKNHIWCRSPTWQTWQTYNSRSLST</sequence>
<accession>A0A3B0MZZ1</accession>
<dbReference type="EMBL" id="UIVS01000004">
    <property type="protein sequence ID" value="SVP95225.1"/>
    <property type="molecule type" value="Genomic_DNA"/>
</dbReference>
<gene>
    <name evidence="2" type="ORF">TAT_000338400</name>
    <name evidence="3" type="ORF">TAV_000338200</name>
</gene>
<keyword evidence="3" id="KW-0378">Hydrolase</keyword>
<dbReference type="GO" id="GO:0008237">
    <property type="term" value="F:metallopeptidase activity"/>
    <property type="evidence" value="ECO:0007669"/>
    <property type="project" value="InterPro"/>
</dbReference>
<dbReference type="InterPro" id="IPR027531">
    <property type="entry name" value="eIF3f"/>
</dbReference>
<dbReference type="VEuPathDB" id="PiroplasmaDB:TA08465"/>
<organism evidence="3">
    <name type="scientific">Theileria annulata</name>
    <dbReference type="NCBI Taxonomy" id="5874"/>
    <lineage>
        <taxon>Eukaryota</taxon>
        <taxon>Sar</taxon>
        <taxon>Alveolata</taxon>
        <taxon>Apicomplexa</taxon>
        <taxon>Aconoidasida</taxon>
        <taxon>Piroplasmida</taxon>
        <taxon>Theileriidae</taxon>
        <taxon>Theileria</taxon>
    </lineage>
</organism>
<dbReference type="GO" id="GO:0031369">
    <property type="term" value="F:translation initiation factor binding"/>
    <property type="evidence" value="ECO:0007669"/>
    <property type="project" value="InterPro"/>
</dbReference>
<keyword evidence="3" id="KW-0645">Protease</keyword>
<name>A0A3B0MZZ1_THEAN</name>
<evidence type="ECO:0000313" key="2">
    <source>
        <dbReference type="EMBL" id="SVP94380.1"/>
    </source>
</evidence>
<dbReference type="CDD" id="cd08064">
    <property type="entry name" value="MPN_eIF3f"/>
    <property type="match status" value="1"/>
</dbReference>
<dbReference type="GO" id="GO:0003743">
    <property type="term" value="F:translation initiation factor activity"/>
    <property type="evidence" value="ECO:0007669"/>
    <property type="project" value="InterPro"/>
</dbReference>
<dbReference type="GO" id="GO:0006508">
    <property type="term" value="P:proteolysis"/>
    <property type="evidence" value="ECO:0007669"/>
    <property type="project" value="UniProtKB-KW"/>
</dbReference>
<dbReference type="InterPro" id="IPR000555">
    <property type="entry name" value="JAMM/MPN+_dom"/>
</dbReference>
<dbReference type="Pfam" id="PF01398">
    <property type="entry name" value="JAB"/>
    <property type="match status" value="1"/>
</dbReference>
<dbReference type="EMBL" id="UIVT01000004">
    <property type="protein sequence ID" value="SVP94380.1"/>
    <property type="molecule type" value="Genomic_DNA"/>
</dbReference>
<evidence type="ECO:0000259" key="1">
    <source>
        <dbReference type="SMART" id="SM00232"/>
    </source>
</evidence>
<proteinExistence type="predicted"/>
<dbReference type="PANTHER" id="PTHR10540">
    <property type="entry name" value="EUKARYOTIC TRANSLATION INITIATION FACTOR 3 SUBUNIT F-RELATED"/>
    <property type="match status" value="1"/>
</dbReference>
<dbReference type="GO" id="GO:0071541">
    <property type="term" value="C:eukaryotic translation initiation factor 3 complex, eIF3m"/>
    <property type="evidence" value="ECO:0007669"/>
    <property type="project" value="TreeGrafter"/>
</dbReference>
<feature type="domain" description="JAB1/MPN/MOV34 metalloenzyme" evidence="1">
    <location>
        <begin position="32"/>
        <end position="175"/>
    </location>
</feature>
<dbReference type="PANTHER" id="PTHR10540:SF6">
    <property type="entry name" value="EUKARYOTIC TRANSLATION INITIATION FACTOR 3 SUBUNIT F"/>
    <property type="match status" value="1"/>
</dbReference>
<dbReference type="AlphaFoldDB" id="A0A3B0MZZ1"/>
<reference evidence="3" key="1">
    <citation type="submission" date="2018-07" db="EMBL/GenBank/DDBJ databases">
        <authorList>
            <person name="Quirk P.G."/>
            <person name="Krulwich T.A."/>
        </authorList>
    </citation>
    <scope>NUCLEOTIDE SEQUENCE</scope>
    <source>
        <strain evidence="3">Anand</strain>
    </source>
</reference>
<protein>
    <submittedName>
        <fullName evidence="3">JAB1/Mov34/MPN/PAD-1 ubiquitin protease, putative</fullName>
    </submittedName>
</protein>